<reference evidence="3" key="1">
    <citation type="submission" date="2016-11" db="EMBL/GenBank/DDBJ databases">
        <title>Complete Genome Sequence of alachlor-degrading Sphingomonas sp. strain JJ-A5.</title>
        <authorList>
            <person name="Lee H."/>
            <person name="Ka J.-O."/>
        </authorList>
    </citation>
    <scope>NUCLEOTIDE SEQUENCE [LARGE SCALE GENOMIC DNA]</scope>
    <source>
        <strain evidence="3">JJ-A5</strain>
    </source>
</reference>
<dbReference type="InterPro" id="IPR052711">
    <property type="entry name" value="Zinc_ADH-like"/>
</dbReference>
<dbReference type="EMBL" id="CP018221">
    <property type="protein sequence ID" value="API59728.1"/>
    <property type="molecule type" value="Genomic_DNA"/>
</dbReference>
<sequence>MRAMKVGNPATIDSLELVNLPDAGRPGAGEILVKLYASSLNYKDYLVAEGLLPVEPGRIPLCDGAGEVVAVGDGVDDFVIGDRVVAVFHTRWISGDMPSDAMRAAPGDSLDGFAREFVVAPTKWFSRAPRGYSHAEAATLTCAGVTAWRAIVPDGPTFAGQSVLVQGSGGVSIFALQFAKAMGAVVIATSSSDAKLEQLKALGADHVINYKATPEWGEVAYNLTGGVDHVVEVGGAGTLPQSLAAAGYGGHISLVGVLTGRAGEIPSNLITRKRLRVQGVQVGSREDHLDMVAAINATGIRPVIDRSYPLEDLANALRVQESGVHFGKITIDIQ</sequence>
<evidence type="ECO:0000313" key="3">
    <source>
        <dbReference type="Proteomes" id="UP000182063"/>
    </source>
</evidence>
<dbReference type="InterPro" id="IPR020843">
    <property type="entry name" value="ER"/>
</dbReference>
<dbReference type="Pfam" id="PF08240">
    <property type="entry name" value="ADH_N"/>
    <property type="match status" value="1"/>
</dbReference>
<gene>
    <name evidence="2" type="ORF">BSL82_10720</name>
</gene>
<dbReference type="InterPro" id="IPR013154">
    <property type="entry name" value="ADH-like_N"/>
</dbReference>
<accession>A0A1L3ZVR9</accession>
<dbReference type="SUPFAM" id="SSF51735">
    <property type="entry name" value="NAD(P)-binding Rossmann-fold domains"/>
    <property type="match status" value="1"/>
</dbReference>
<name>A0A1L3ZVR9_9SPHN</name>
<dbReference type="InterPro" id="IPR011032">
    <property type="entry name" value="GroES-like_sf"/>
</dbReference>
<dbReference type="SUPFAM" id="SSF50129">
    <property type="entry name" value="GroES-like"/>
    <property type="match status" value="1"/>
</dbReference>
<dbReference type="InterPro" id="IPR013149">
    <property type="entry name" value="ADH-like_C"/>
</dbReference>
<proteinExistence type="predicted"/>
<dbReference type="CDD" id="cd08276">
    <property type="entry name" value="MDR7"/>
    <property type="match status" value="1"/>
</dbReference>
<dbReference type="KEGG" id="sphj:BSL82_10720"/>
<dbReference type="OrthoDB" id="9790818at2"/>
<organism evidence="2 3">
    <name type="scientific">Tardibacter chloracetimidivorans</name>
    <dbReference type="NCBI Taxonomy" id="1921510"/>
    <lineage>
        <taxon>Bacteria</taxon>
        <taxon>Pseudomonadati</taxon>
        <taxon>Pseudomonadota</taxon>
        <taxon>Alphaproteobacteria</taxon>
        <taxon>Sphingomonadales</taxon>
        <taxon>Sphingomonadaceae</taxon>
        <taxon>Tardibacter</taxon>
    </lineage>
</organism>
<dbReference type="PANTHER" id="PTHR45033">
    <property type="match status" value="1"/>
</dbReference>
<evidence type="ECO:0000259" key="1">
    <source>
        <dbReference type="SMART" id="SM00829"/>
    </source>
</evidence>
<dbReference type="PANTHER" id="PTHR45033:SF2">
    <property type="entry name" value="ZINC-TYPE ALCOHOL DEHYDROGENASE-LIKE PROTEIN C1773.06C"/>
    <property type="match status" value="1"/>
</dbReference>
<dbReference type="InterPro" id="IPR036291">
    <property type="entry name" value="NAD(P)-bd_dom_sf"/>
</dbReference>
<dbReference type="Proteomes" id="UP000182063">
    <property type="component" value="Chromosome"/>
</dbReference>
<keyword evidence="3" id="KW-1185">Reference proteome</keyword>
<dbReference type="STRING" id="1921510.BSL82_10720"/>
<dbReference type="GO" id="GO:0016491">
    <property type="term" value="F:oxidoreductase activity"/>
    <property type="evidence" value="ECO:0007669"/>
    <property type="project" value="InterPro"/>
</dbReference>
<dbReference type="Gene3D" id="3.40.50.720">
    <property type="entry name" value="NAD(P)-binding Rossmann-like Domain"/>
    <property type="match status" value="1"/>
</dbReference>
<dbReference type="Gene3D" id="3.90.180.10">
    <property type="entry name" value="Medium-chain alcohol dehydrogenases, catalytic domain"/>
    <property type="match status" value="1"/>
</dbReference>
<dbReference type="SMART" id="SM00829">
    <property type="entry name" value="PKS_ER"/>
    <property type="match status" value="1"/>
</dbReference>
<dbReference type="Pfam" id="PF00107">
    <property type="entry name" value="ADH_zinc_N"/>
    <property type="match status" value="1"/>
</dbReference>
<evidence type="ECO:0000313" key="2">
    <source>
        <dbReference type="EMBL" id="API59728.1"/>
    </source>
</evidence>
<dbReference type="RefSeq" id="WP_072597519.1">
    <property type="nucleotide sequence ID" value="NZ_CP018221.1"/>
</dbReference>
<feature type="domain" description="Enoyl reductase (ER)" evidence="1">
    <location>
        <begin position="10"/>
        <end position="331"/>
    </location>
</feature>
<protein>
    <submittedName>
        <fullName evidence="2">NAD(P)-dependent alcohol dehydrogenase</fullName>
    </submittedName>
</protein>
<dbReference type="AlphaFoldDB" id="A0A1L3ZVR9"/>